<evidence type="ECO:0000313" key="2">
    <source>
        <dbReference type="EMBL" id="MBC2622764.1"/>
    </source>
</evidence>
<name>A0A7X1BTE2_9ENTR</name>
<dbReference type="AlphaFoldDB" id="A0A7X1BTE2"/>
<dbReference type="RefSeq" id="WP_185656621.1">
    <property type="nucleotide sequence ID" value="NZ_JACLAG010000010.1"/>
</dbReference>
<sequence>MPTKAELQAKCEQLERDNVELVRQLHRMERQLSGQLLPDECQPADMPTNLMALMKKHRVPWEVFWCYEHERWLDELCSSFPHDTYGTCPGCRGEDGQNSD</sequence>
<dbReference type="Proteomes" id="UP000548504">
    <property type="component" value="Unassembled WGS sequence"/>
</dbReference>
<protein>
    <submittedName>
        <fullName evidence="2">Antitoxin PHD</fullName>
    </submittedName>
</protein>
<evidence type="ECO:0000256" key="1">
    <source>
        <dbReference type="SAM" id="Coils"/>
    </source>
</evidence>
<reference evidence="2 3" key="1">
    <citation type="submission" date="2020-08" db="EMBL/GenBank/DDBJ databases">
        <title>Emergence and comparative genomics analysis of Citrobacter in Fennec fox imported from North Africa to China.</title>
        <authorList>
            <person name="Zheng B."/>
        </authorList>
    </citation>
    <scope>NUCLEOTIDE SEQUENCE [LARGE SCALE GENOMIC DNA]</scope>
    <source>
        <strain evidence="2 3">FF141</strain>
    </source>
</reference>
<organism evidence="2 3">
    <name type="scientific">Citrobacter cronae</name>
    <dbReference type="NCBI Taxonomy" id="1748967"/>
    <lineage>
        <taxon>Bacteria</taxon>
        <taxon>Pseudomonadati</taxon>
        <taxon>Pseudomonadota</taxon>
        <taxon>Gammaproteobacteria</taxon>
        <taxon>Enterobacterales</taxon>
        <taxon>Enterobacteriaceae</taxon>
        <taxon>Citrobacter</taxon>
        <taxon>Citrobacter freundii complex</taxon>
    </lineage>
</organism>
<proteinExistence type="predicted"/>
<gene>
    <name evidence="2" type="ORF">H7I73_24295</name>
</gene>
<comment type="caution">
    <text evidence="2">The sequence shown here is derived from an EMBL/GenBank/DDBJ whole genome shotgun (WGS) entry which is preliminary data.</text>
</comment>
<evidence type="ECO:0000313" key="3">
    <source>
        <dbReference type="Proteomes" id="UP000548504"/>
    </source>
</evidence>
<dbReference type="EMBL" id="JACLAG010000010">
    <property type="protein sequence ID" value="MBC2622764.1"/>
    <property type="molecule type" value="Genomic_DNA"/>
</dbReference>
<keyword evidence="1" id="KW-0175">Coiled coil</keyword>
<accession>A0A7X1BTE2</accession>
<feature type="coiled-coil region" evidence="1">
    <location>
        <begin position="4"/>
        <end position="31"/>
    </location>
</feature>